<accession>A0A7X2N3P7</accession>
<organism evidence="2 3">
    <name type="scientific">Floccifex porci</name>
    <dbReference type="NCBI Taxonomy" id="2606629"/>
    <lineage>
        <taxon>Bacteria</taxon>
        <taxon>Bacillati</taxon>
        <taxon>Bacillota</taxon>
        <taxon>Erysipelotrichia</taxon>
        <taxon>Erysipelotrichales</taxon>
        <taxon>Erysipelotrichaceae</taxon>
        <taxon>Floccifex</taxon>
    </lineage>
</organism>
<dbReference type="Proteomes" id="UP000470082">
    <property type="component" value="Unassembled WGS sequence"/>
</dbReference>
<dbReference type="InterPro" id="IPR005583">
    <property type="entry name" value="YaaA"/>
</dbReference>
<gene>
    <name evidence="2" type="primary">yaaA</name>
    <name evidence="2" type="ORF">FYJ50_07405</name>
</gene>
<comment type="caution">
    <text evidence="2">The sequence shown here is derived from an EMBL/GenBank/DDBJ whole genome shotgun (WGS) entry which is preliminary data.</text>
</comment>
<keyword evidence="3" id="KW-1185">Reference proteome</keyword>
<evidence type="ECO:0000313" key="3">
    <source>
        <dbReference type="Proteomes" id="UP000470082"/>
    </source>
</evidence>
<dbReference type="PANTHER" id="PTHR30283">
    <property type="entry name" value="PEROXIDE STRESS RESPONSE PROTEIN YAAA"/>
    <property type="match status" value="1"/>
</dbReference>
<comment type="similarity">
    <text evidence="1">Belongs to the UPF0246 family.</text>
</comment>
<dbReference type="RefSeq" id="WP_154460640.1">
    <property type="nucleotide sequence ID" value="NZ_JAQYTQ010000058.1"/>
</dbReference>
<dbReference type="PANTHER" id="PTHR30283:SF4">
    <property type="entry name" value="PEROXIDE STRESS RESISTANCE PROTEIN YAAA"/>
    <property type="match status" value="1"/>
</dbReference>
<dbReference type="GO" id="GO:0033194">
    <property type="term" value="P:response to hydroperoxide"/>
    <property type="evidence" value="ECO:0007669"/>
    <property type="project" value="TreeGrafter"/>
</dbReference>
<reference evidence="2 3" key="1">
    <citation type="submission" date="2019-08" db="EMBL/GenBank/DDBJ databases">
        <title>In-depth cultivation of the pig gut microbiome towards novel bacterial diversity and tailored functional studies.</title>
        <authorList>
            <person name="Wylensek D."/>
            <person name="Hitch T.C.A."/>
            <person name="Clavel T."/>
        </authorList>
    </citation>
    <scope>NUCLEOTIDE SEQUENCE [LARGE SCALE GENOMIC DNA]</scope>
    <source>
        <strain evidence="2 3">LKV-178-WT-2G</strain>
    </source>
</reference>
<evidence type="ECO:0000313" key="2">
    <source>
        <dbReference type="EMBL" id="MSS01917.1"/>
    </source>
</evidence>
<dbReference type="AlphaFoldDB" id="A0A7X2N3P7"/>
<dbReference type="GO" id="GO:0005829">
    <property type="term" value="C:cytosol"/>
    <property type="evidence" value="ECO:0007669"/>
    <property type="project" value="TreeGrafter"/>
</dbReference>
<dbReference type="HAMAP" id="MF_00652">
    <property type="entry name" value="UPF0246"/>
    <property type="match status" value="1"/>
</dbReference>
<dbReference type="EMBL" id="VUMM01000015">
    <property type="protein sequence ID" value="MSS01917.1"/>
    <property type="molecule type" value="Genomic_DNA"/>
</dbReference>
<proteinExistence type="inferred from homology"/>
<sequence>MKIIISPAKQMKPVDLNLKMSAPVFLDKTNELVHHIQNLNYESLKNHLKCSDSLALQAYELYQTFGQQETSPALLTYAGIQYQYMHAQIFDDQELSFLQDHLYILSALYGLLKPLDEIRCYRLEMQAKIPFRLYDFWKDNLANEIKDPIILNLASEEYAKCIRKYKKLIDVRFVEKHKEKYVEKGVYAKMARGAMVRFIAVNQIENIEKIKEFNEFDYTYAPEMSNECLYVFKRN</sequence>
<dbReference type="Pfam" id="PF03883">
    <property type="entry name" value="H2O2_YaaD"/>
    <property type="match status" value="1"/>
</dbReference>
<evidence type="ECO:0000256" key="1">
    <source>
        <dbReference type="HAMAP-Rule" id="MF_00652"/>
    </source>
</evidence>
<dbReference type="NCBIfam" id="NF002543">
    <property type="entry name" value="PRK02101.1-4"/>
    <property type="match status" value="1"/>
</dbReference>
<name>A0A7X2N3P7_9FIRM</name>
<protein>
    <recommendedName>
        <fullName evidence="1">UPF0246 protein FYJ50_07405</fullName>
    </recommendedName>
</protein>